<feature type="region of interest" description="Disordered" evidence="4">
    <location>
        <begin position="179"/>
        <end position="277"/>
    </location>
</feature>
<feature type="region of interest" description="Disordered" evidence="4">
    <location>
        <begin position="414"/>
        <end position="439"/>
    </location>
</feature>
<dbReference type="Gene3D" id="1.20.120.530">
    <property type="entry name" value="GntR ligand-binding domain-like"/>
    <property type="match status" value="1"/>
</dbReference>
<keyword evidence="7" id="KW-1185">Reference proteome</keyword>
<sequence length="439" mass="48324">MDEVLRVAAREAAVDPGSHRLTEAVTRYLYKLMAFKDEYEVARLYLKPDFAEHVAATFEGDVKLVHNLQPPLARRFFPHKLRVPETVAGPTFRALRAARRLRGSAADPFRLLESRREERALIEWYRELLQETTQQLRPSTMDTAVAIAELPDMIRGYEDVKRANAARALQRAEELQEGLRRPRLKLTPVPDHTAVAPGRPAFPQRGGRGRQRGRSARGPAAGGAPVRALPARGTAQGRGAGRALQRRPVHRPGGRRDAGRQRAAGPPRQPWGRRPAALPDRVHEVSAYREILEVGALRLALQHGADLGPVVAATQALEALPDDAPWIDVVETHQAIHTSLMVAAGNDRLLAAYLRCEEELRYIVSTVRPDFTAGRLAALHTRLVAGIRCGGEQAVAALEEDLHTGRQAVLDALPHPEQPSDVTEPGTEPVSRHLIGDLA</sequence>
<organism evidence="6 7">
    <name type="scientific">Blastococcus brunescens</name>
    <dbReference type="NCBI Taxonomy" id="1564165"/>
    <lineage>
        <taxon>Bacteria</taxon>
        <taxon>Bacillati</taxon>
        <taxon>Actinomycetota</taxon>
        <taxon>Actinomycetes</taxon>
        <taxon>Geodermatophilales</taxon>
        <taxon>Geodermatophilaceae</taxon>
        <taxon>Blastococcus</taxon>
    </lineage>
</organism>
<keyword evidence="1" id="KW-0805">Transcription regulation</keyword>
<dbReference type="Pfam" id="PF07729">
    <property type="entry name" value="FCD"/>
    <property type="match status" value="1"/>
</dbReference>
<dbReference type="SMART" id="SM00895">
    <property type="entry name" value="FCD"/>
    <property type="match status" value="1"/>
</dbReference>
<evidence type="ECO:0000256" key="2">
    <source>
        <dbReference type="ARBA" id="ARBA00023125"/>
    </source>
</evidence>
<evidence type="ECO:0000259" key="5">
    <source>
        <dbReference type="SMART" id="SM00895"/>
    </source>
</evidence>
<evidence type="ECO:0000256" key="4">
    <source>
        <dbReference type="SAM" id="MobiDB-lite"/>
    </source>
</evidence>
<keyword evidence="2" id="KW-0238">DNA-binding</keyword>
<gene>
    <name evidence="6" type="ORF">U6N30_19875</name>
</gene>
<keyword evidence="3" id="KW-0804">Transcription</keyword>
<feature type="compositionally biased region" description="Low complexity" evidence="4">
    <location>
        <begin position="216"/>
        <end position="243"/>
    </location>
</feature>
<evidence type="ECO:0000256" key="3">
    <source>
        <dbReference type="ARBA" id="ARBA00023163"/>
    </source>
</evidence>
<dbReference type="Proteomes" id="UP001324287">
    <property type="component" value="Chromosome"/>
</dbReference>
<feature type="domain" description="GntR C-terminal" evidence="5">
    <location>
        <begin position="284"/>
        <end position="404"/>
    </location>
</feature>
<evidence type="ECO:0000256" key="1">
    <source>
        <dbReference type="ARBA" id="ARBA00023015"/>
    </source>
</evidence>
<reference evidence="6 7" key="1">
    <citation type="submission" date="2023-12" db="EMBL/GenBank/DDBJ databases">
        <title>Blastococcus brunescens sp. nov., an actonobacterium isolated from sandstone collected in sahara desert.</title>
        <authorList>
            <person name="Gtari M."/>
            <person name="Ghodhbane F."/>
        </authorList>
    </citation>
    <scope>NUCLEOTIDE SEQUENCE [LARGE SCALE GENOMIC DNA]</scope>
    <source>
        <strain evidence="6 7">BMG 8361</strain>
    </source>
</reference>
<dbReference type="EMBL" id="CP141261">
    <property type="protein sequence ID" value="WRL62283.1"/>
    <property type="molecule type" value="Genomic_DNA"/>
</dbReference>
<dbReference type="SUPFAM" id="SSF48008">
    <property type="entry name" value="GntR ligand-binding domain-like"/>
    <property type="match status" value="1"/>
</dbReference>
<protein>
    <submittedName>
        <fullName evidence="6">DUF6537 domain-containing protein</fullName>
    </submittedName>
</protein>
<evidence type="ECO:0000313" key="6">
    <source>
        <dbReference type="EMBL" id="WRL62283.1"/>
    </source>
</evidence>
<name>A0ABZ1AX95_9ACTN</name>
<dbReference type="InterPro" id="IPR046667">
    <property type="entry name" value="DUF6537"/>
</dbReference>
<feature type="compositionally biased region" description="Basic and acidic residues" evidence="4">
    <location>
        <begin position="430"/>
        <end position="439"/>
    </location>
</feature>
<evidence type="ECO:0000313" key="7">
    <source>
        <dbReference type="Proteomes" id="UP001324287"/>
    </source>
</evidence>
<dbReference type="Pfam" id="PF20169">
    <property type="entry name" value="DUF6537"/>
    <property type="match status" value="1"/>
</dbReference>
<feature type="compositionally biased region" description="Low complexity" evidence="4">
    <location>
        <begin position="196"/>
        <end position="205"/>
    </location>
</feature>
<feature type="compositionally biased region" description="Basic residues" evidence="4">
    <location>
        <begin position="244"/>
        <end position="253"/>
    </location>
</feature>
<accession>A0ABZ1AX95</accession>
<dbReference type="InterPro" id="IPR011711">
    <property type="entry name" value="GntR_C"/>
</dbReference>
<dbReference type="InterPro" id="IPR008920">
    <property type="entry name" value="TF_FadR/GntR_C"/>
</dbReference>
<proteinExistence type="predicted"/>